<gene>
    <name evidence="1" type="ORF">SAMN04490181_2214</name>
</gene>
<proteinExistence type="predicted"/>
<protein>
    <submittedName>
        <fullName evidence="1">Uncharacterized protein</fullName>
    </submittedName>
</protein>
<dbReference type="EMBL" id="LT629800">
    <property type="protein sequence ID" value="SDU96172.1"/>
    <property type="molecule type" value="Genomic_DNA"/>
</dbReference>
<evidence type="ECO:0000313" key="2">
    <source>
        <dbReference type="Proteomes" id="UP000199620"/>
    </source>
</evidence>
<sequence>MKLPLHRRIAQLALLFVVAVYYKLCETILIPNPMSPLYSR</sequence>
<dbReference type="Proteomes" id="UP000199620">
    <property type="component" value="Chromosome I"/>
</dbReference>
<accession>A0ABY0WBW1</accession>
<name>A0ABY0WBW1_9PSED</name>
<keyword evidence="2" id="KW-1185">Reference proteome</keyword>
<organism evidence="1 2">
    <name type="scientific">Pseudomonas brenneri</name>
    <dbReference type="NCBI Taxonomy" id="129817"/>
    <lineage>
        <taxon>Bacteria</taxon>
        <taxon>Pseudomonadati</taxon>
        <taxon>Pseudomonadota</taxon>
        <taxon>Gammaproteobacteria</taxon>
        <taxon>Pseudomonadales</taxon>
        <taxon>Pseudomonadaceae</taxon>
        <taxon>Pseudomonas</taxon>
    </lineage>
</organism>
<evidence type="ECO:0000313" key="1">
    <source>
        <dbReference type="EMBL" id="SDU96172.1"/>
    </source>
</evidence>
<reference evidence="1 2" key="1">
    <citation type="submission" date="2016-10" db="EMBL/GenBank/DDBJ databases">
        <authorList>
            <person name="Varghese N."/>
            <person name="Submissions S."/>
        </authorList>
    </citation>
    <scope>NUCLEOTIDE SEQUENCE [LARGE SCALE GENOMIC DNA]</scope>
    <source>
        <strain evidence="1 2">BS2771</strain>
    </source>
</reference>